<evidence type="ECO:0000313" key="6">
    <source>
        <dbReference type="Proteomes" id="UP000196573"/>
    </source>
</evidence>
<dbReference type="Pfam" id="PF00691">
    <property type="entry name" value="OmpA"/>
    <property type="match status" value="1"/>
</dbReference>
<dbReference type="Proteomes" id="UP000196573">
    <property type="component" value="Unassembled WGS sequence"/>
</dbReference>
<feature type="domain" description="OmpA-like" evidence="4">
    <location>
        <begin position="334"/>
        <end position="448"/>
    </location>
</feature>
<dbReference type="RefSeq" id="WP_087108710.1">
    <property type="nucleotide sequence ID" value="NZ_CBCSCN010000008.1"/>
</dbReference>
<protein>
    <submittedName>
        <fullName evidence="5">Phosphate-binding protein PstS</fullName>
    </submittedName>
</protein>
<organism evidence="5 6">
    <name type="scientific">Parendozoicomonas haliclonae</name>
    <dbReference type="NCBI Taxonomy" id="1960125"/>
    <lineage>
        <taxon>Bacteria</taxon>
        <taxon>Pseudomonadati</taxon>
        <taxon>Pseudomonadota</taxon>
        <taxon>Gammaproteobacteria</taxon>
        <taxon>Oceanospirillales</taxon>
        <taxon>Endozoicomonadaceae</taxon>
        <taxon>Parendozoicomonas</taxon>
    </lineage>
</organism>
<dbReference type="EMBL" id="FWPT01000003">
    <property type="protein sequence ID" value="SMA43696.1"/>
    <property type="molecule type" value="Genomic_DNA"/>
</dbReference>
<accession>A0A1X7AKF3</accession>
<dbReference type="AlphaFoldDB" id="A0A1X7AKF3"/>
<dbReference type="OrthoDB" id="9790048at2"/>
<dbReference type="InterPro" id="IPR006665">
    <property type="entry name" value="OmpA-like"/>
</dbReference>
<dbReference type="InterPro" id="IPR024370">
    <property type="entry name" value="PBP_domain"/>
</dbReference>
<dbReference type="PANTHER" id="PTHR30570">
    <property type="entry name" value="PERIPLASMIC PHOSPHATE BINDING COMPONENT OF PHOSPHATE ABC TRANSPORTER"/>
    <property type="match status" value="1"/>
</dbReference>
<proteinExistence type="predicted"/>
<dbReference type="Pfam" id="PF12849">
    <property type="entry name" value="PBP_like_2"/>
    <property type="match status" value="1"/>
</dbReference>
<reference evidence="5 6" key="1">
    <citation type="submission" date="2017-03" db="EMBL/GenBank/DDBJ databases">
        <authorList>
            <person name="Afonso C.L."/>
            <person name="Miller P.J."/>
            <person name="Scott M.A."/>
            <person name="Spackman E."/>
            <person name="Goraichik I."/>
            <person name="Dimitrov K.M."/>
            <person name="Suarez D.L."/>
            <person name="Swayne D.E."/>
        </authorList>
    </citation>
    <scope>NUCLEOTIDE SEQUENCE [LARGE SCALE GENOMIC DNA]</scope>
    <source>
        <strain evidence="5">SB41UT1</strain>
    </source>
</reference>
<dbReference type="PANTHER" id="PTHR30570:SF1">
    <property type="entry name" value="PHOSPHATE-BINDING PROTEIN PSTS"/>
    <property type="match status" value="1"/>
</dbReference>
<keyword evidence="1 3" id="KW-0732">Signal</keyword>
<dbReference type="InterPro" id="IPR050811">
    <property type="entry name" value="Phosphate_ABC_transporter"/>
</dbReference>
<dbReference type="Gene3D" id="3.40.190.10">
    <property type="entry name" value="Periplasmic binding protein-like II"/>
    <property type="match status" value="2"/>
</dbReference>
<gene>
    <name evidence="5" type="primary">pstS_1</name>
    <name evidence="5" type="ORF">EHSB41UT_01648</name>
</gene>
<dbReference type="SUPFAM" id="SSF53850">
    <property type="entry name" value="Periplasmic binding protein-like II"/>
    <property type="match status" value="1"/>
</dbReference>
<dbReference type="InterPro" id="IPR036737">
    <property type="entry name" value="OmpA-like_sf"/>
</dbReference>
<dbReference type="SUPFAM" id="SSF103088">
    <property type="entry name" value="OmpA-like"/>
    <property type="match status" value="1"/>
</dbReference>
<evidence type="ECO:0000259" key="4">
    <source>
        <dbReference type="PROSITE" id="PS51123"/>
    </source>
</evidence>
<keyword evidence="2" id="KW-0472">Membrane</keyword>
<dbReference type="CDD" id="cd13653">
    <property type="entry name" value="PBP2_phosphate_like_1"/>
    <property type="match status" value="1"/>
</dbReference>
<evidence type="ECO:0000313" key="5">
    <source>
        <dbReference type="EMBL" id="SMA43696.1"/>
    </source>
</evidence>
<keyword evidence="6" id="KW-1185">Reference proteome</keyword>
<name>A0A1X7AKF3_9GAMM</name>
<dbReference type="Gene3D" id="3.30.1330.60">
    <property type="entry name" value="OmpA-like domain"/>
    <property type="match status" value="1"/>
</dbReference>
<sequence length="448" mass="48952">MSFLRCFLFLLFFCSWARAEGLPQVQFSNAEGTLFTMQGSNTIGARLGPALVKGWLEARGFQSVTIQDTATANEQQVTGHNQKTGRTVTVEVKAHGSSSGFKAMLVSQADVAAASRRIKDKELVKLADYGDMRSSSSEWVAGIDGIAVIVNPANGISRLNTDDVARIFSGEITNWVELGGKDLPIVVYARDDQSGTWDTFRNLVLGKQYQLTEAAERFESNAVLSGRVAEDPAAIGFVSLNTIGQSKALAIASGKARSLAPQHLTVATEDYALARRLYLYLPAVSPNGYAQDFLQWAAGEDGQAIVDEVGYISQNVKPLQAEVQDAPDDYQALVMNSQRLSVNFRFEGGKAVLDNKAFKDIERLARFMEKSPGQLTLIGFAENDGSDYAELLSELRAKVVRRALIRAGVSRKQLELHGYGEYLHLADGDDQAANVKNRRVEVWFQPAA</sequence>
<dbReference type="CDD" id="cd07185">
    <property type="entry name" value="OmpA_C-like"/>
    <property type="match status" value="1"/>
</dbReference>
<dbReference type="PROSITE" id="PS51123">
    <property type="entry name" value="OMPA_2"/>
    <property type="match status" value="1"/>
</dbReference>
<evidence type="ECO:0000256" key="1">
    <source>
        <dbReference type="ARBA" id="ARBA00022729"/>
    </source>
</evidence>
<feature type="signal peptide" evidence="3">
    <location>
        <begin position="1"/>
        <end position="19"/>
    </location>
</feature>
<evidence type="ECO:0000256" key="2">
    <source>
        <dbReference type="PROSITE-ProRule" id="PRU00473"/>
    </source>
</evidence>
<feature type="chain" id="PRO_5013367227" evidence="3">
    <location>
        <begin position="20"/>
        <end position="448"/>
    </location>
</feature>
<evidence type="ECO:0000256" key="3">
    <source>
        <dbReference type="SAM" id="SignalP"/>
    </source>
</evidence>
<dbReference type="GO" id="GO:0016020">
    <property type="term" value="C:membrane"/>
    <property type="evidence" value="ECO:0007669"/>
    <property type="project" value="UniProtKB-UniRule"/>
</dbReference>